<protein>
    <recommendedName>
        <fullName evidence="3">Nitrogen regulatory protein P-II family</fullName>
    </recommendedName>
</protein>
<dbReference type="Proteomes" id="UP000198995">
    <property type="component" value="Unassembled WGS sequence"/>
</dbReference>
<name>A0A1G6YXT5_PEPNI</name>
<dbReference type="SMART" id="SM00938">
    <property type="entry name" value="P-II"/>
    <property type="match status" value="1"/>
</dbReference>
<accession>A0A1G6YXT5</accession>
<dbReference type="InterPro" id="IPR015867">
    <property type="entry name" value="N-reg_PII/ATP_PRibTrfase_C"/>
</dbReference>
<reference evidence="1 2" key="1">
    <citation type="submission" date="2016-10" db="EMBL/GenBank/DDBJ databases">
        <authorList>
            <person name="de Groot N.N."/>
        </authorList>
    </citation>
    <scope>NUCLEOTIDE SEQUENCE [LARGE SCALE GENOMIC DNA]</scope>
    <source>
        <strain evidence="1 2">DSM 20475</strain>
    </source>
</reference>
<evidence type="ECO:0000313" key="1">
    <source>
        <dbReference type="EMBL" id="SDD95170.1"/>
    </source>
</evidence>
<dbReference type="InterPro" id="IPR011322">
    <property type="entry name" value="N-reg_PII-like_a/b"/>
</dbReference>
<dbReference type="GO" id="GO:0006808">
    <property type="term" value="P:regulation of nitrogen utilization"/>
    <property type="evidence" value="ECO:0007669"/>
    <property type="project" value="InterPro"/>
</dbReference>
<evidence type="ECO:0008006" key="3">
    <source>
        <dbReference type="Google" id="ProtNLM"/>
    </source>
</evidence>
<dbReference type="OrthoDB" id="9803021at2"/>
<dbReference type="GO" id="GO:0030234">
    <property type="term" value="F:enzyme regulator activity"/>
    <property type="evidence" value="ECO:0007669"/>
    <property type="project" value="InterPro"/>
</dbReference>
<dbReference type="SUPFAM" id="SSF54913">
    <property type="entry name" value="GlnB-like"/>
    <property type="match status" value="2"/>
</dbReference>
<dbReference type="Gene3D" id="3.30.70.120">
    <property type="match status" value="1"/>
</dbReference>
<organism evidence="1 2">
    <name type="scientific">Peptococcus niger</name>
    <dbReference type="NCBI Taxonomy" id="2741"/>
    <lineage>
        <taxon>Bacteria</taxon>
        <taxon>Bacillati</taxon>
        <taxon>Bacillota</taxon>
        <taxon>Clostridia</taxon>
        <taxon>Eubacteriales</taxon>
        <taxon>Peptococcaceae</taxon>
        <taxon>Peptococcus</taxon>
    </lineage>
</organism>
<dbReference type="RefSeq" id="WP_091792170.1">
    <property type="nucleotide sequence ID" value="NZ_FNAF01000011.1"/>
</dbReference>
<dbReference type="AlphaFoldDB" id="A0A1G6YXT5"/>
<keyword evidence="2" id="KW-1185">Reference proteome</keyword>
<dbReference type="EMBL" id="FNAF01000011">
    <property type="protein sequence ID" value="SDD95170.1"/>
    <property type="molecule type" value="Genomic_DNA"/>
</dbReference>
<dbReference type="PROSITE" id="PS51343">
    <property type="entry name" value="PII_GLNB_DOM"/>
    <property type="match status" value="1"/>
</dbReference>
<gene>
    <name evidence="1" type="ORF">SAMN04489866_11119</name>
</gene>
<dbReference type="InterPro" id="IPR002187">
    <property type="entry name" value="N-reg_PII"/>
</dbReference>
<sequence>MACQFNLNVVFLDPKDDKRALLAAAEVGISGATVLYGLGTNASKLLNMLGIDQLRKEIMLLVAHESLSEPFHKELHKALELNKHGHGLAITMPLVRVLGLNELTGECWKGAGSMEHELITIIVDNGRADDIIAAARKGGARGATTLHGHGTASDKAAKFFNLEIEPEKEVILIVAAADEAEKIISAVRAVHEFEGPNSGVLFSVDVSKVTGLFKPT</sequence>
<evidence type="ECO:0000313" key="2">
    <source>
        <dbReference type="Proteomes" id="UP000198995"/>
    </source>
</evidence>
<dbReference type="Pfam" id="PF00543">
    <property type="entry name" value="P-II"/>
    <property type="match status" value="1"/>
</dbReference>
<proteinExistence type="predicted"/>
<dbReference type="STRING" id="2741.SAMN04489866_11119"/>